<dbReference type="AlphaFoldDB" id="A0A2J6QXX8"/>
<evidence type="ECO:0000256" key="1">
    <source>
        <dbReference type="SAM" id="Coils"/>
    </source>
</evidence>
<feature type="coiled-coil region" evidence="1">
    <location>
        <begin position="349"/>
        <end position="383"/>
    </location>
</feature>
<sequence length="449" mass="50923">MSDTELDREMVYVAYRDVFKGKLAQLRKRPKVRNVVEKHKNHLHHKQLADSMDSEKTYKILRSLLADGLFESDSAAQAAFPVLFSPGNGMALIVKCVEDGFEADNGRRDENRPDAPQFPDTLRSPDAPVPNDTSPESALMVIKHRIDRKGRIRKPTRAVTKSAGPLLHMGEGKDAEPKEVIRGDRARGRDVLKRTRGREIIPTDPTHLPSRLQHLILTETQRLLEECCYNFAEKWFPSMLEVNGWDAPEAVELNKWGMILSKCDIPVAATALSPGQSLAGLFRNARKLRNCAVHRLPHISVQKVEEMVRDAWLLSQALRDDIRATQLLHWHKELENLVVHLQLRTNSQREAAEAELQNIHNAKVEIEENLVELESRAMQLTHSLEAEGRSHRPIDIELLRPLEEALGNPTLARAPLVTALDQAWRWVGNRLGMMVDLKNAGWSHSERDS</sequence>
<feature type="compositionally biased region" description="Basic and acidic residues" evidence="2">
    <location>
        <begin position="104"/>
        <end position="113"/>
    </location>
</feature>
<evidence type="ECO:0000313" key="4">
    <source>
        <dbReference type="Proteomes" id="UP000235786"/>
    </source>
</evidence>
<keyword evidence="1" id="KW-0175">Coiled coil</keyword>
<evidence type="ECO:0000313" key="3">
    <source>
        <dbReference type="EMBL" id="PMD31128.1"/>
    </source>
</evidence>
<proteinExistence type="predicted"/>
<name>A0A2J6QXX8_HYAVF</name>
<reference evidence="3 4" key="1">
    <citation type="submission" date="2016-04" db="EMBL/GenBank/DDBJ databases">
        <title>A degradative enzymes factory behind the ericoid mycorrhizal symbiosis.</title>
        <authorList>
            <consortium name="DOE Joint Genome Institute"/>
            <person name="Martino E."/>
            <person name="Morin E."/>
            <person name="Grelet G."/>
            <person name="Kuo A."/>
            <person name="Kohler A."/>
            <person name="Daghino S."/>
            <person name="Barry K."/>
            <person name="Choi C."/>
            <person name="Cichocki N."/>
            <person name="Clum A."/>
            <person name="Copeland A."/>
            <person name="Hainaut M."/>
            <person name="Haridas S."/>
            <person name="Labutti K."/>
            <person name="Lindquist E."/>
            <person name="Lipzen A."/>
            <person name="Khouja H.-R."/>
            <person name="Murat C."/>
            <person name="Ohm R."/>
            <person name="Olson A."/>
            <person name="Spatafora J."/>
            <person name="Veneault-Fourrey C."/>
            <person name="Henrissat B."/>
            <person name="Grigoriev I."/>
            <person name="Martin F."/>
            <person name="Perotto S."/>
        </authorList>
    </citation>
    <scope>NUCLEOTIDE SEQUENCE [LARGE SCALE GENOMIC DNA]</scope>
    <source>
        <strain evidence="3 4">F</strain>
    </source>
</reference>
<feature type="region of interest" description="Disordered" evidence="2">
    <location>
        <begin position="104"/>
        <end position="138"/>
    </location>
</feature>
<organism evidence="3 4">
    <name type="scientific">Hyaloscypha variabilis (strain UAMH 11265 / GT02V1 / F)</name>
    <name type="common">Meliniomyces variabilis</name>
    <dbReference type="NCBI Taxonomy" id="1149755"/>
    <lineage>
        <taxon>Eukaryota</taxon>
        <taxon>Fungi</taxon>
        <taxon>Dikarya</taxon>
        <taxon>Ascomycota</taxon>
        <taxon>Pezizomycotina</taxon>
        <taxon>Leotiomycetes</taxon>
        <taxon>Helotiales</taxon>
        <taxon>Hyaloscyphaceae</taxon>
        <taxon>Hyaloscypha</taxon>
        <taxon>Hyaloscypha variabilis</taxon>
    </lineage>
</organism>
<accession>A0A2J6QXX8</accession>
<dbReference type="Proteomes" id="UP000235786">
    <property type="component" value="Unassembled WGS sequence"/>
</dbReference>
<gene>
    <name evidence="3" type="ORF">L207DRAFT_592059</name>
</gene>
<evidence type="ECO:0000256" key="2">
    <source>
        <dbReference type="SAM" id="MobiDB-lite"/>
    </source>
</evidence>
<dbReference type="STRING" id="1149755.A0A2J6QXX8"/>
<keyword evidence="4" id="KW-1185">Reference proteome</keyword>
<dbReference type="OrthoDB" id="5324651at2759"/>
<protein>
    <submittedName>
        <fullName evidence="3">Uncharacterized protein</fullName>
    </submittedName>
</protein>
<dbReference type="EMBL" id="KZ613964">
    <property type="protein sequence ID" value="PMD31128.1"/>
    <property type="molecule type" value="Genomic_DNA"/>
</dbReference>